<evidence type="ECO:0000313" key="4">
    <source>
        <dbReference type="Proteomes" id="UP000199159"/>
    </source>
</evidence>
<sequence length="342" mass="38535">MEKELSNLRGAMNSSTHKGKHFTEIQKRKIRSSLQTNEIRKPNVSIYLISTLAASLFLFLVYTGLFTNLSSNDGVNQGAKQTVENEWGVREEYSKNSKVLFNVFPDPYLSAGKPYGYVFSFKESFNTYKGKEIEIYAIHKETGDRINVLTPLKISEPTPGYSSLGRFTASLTVPDSGIWKYEVYFDKKLYGDVVLPVGPEKNQRKIILPKNTPSYILIKDFENVEWNKEAVDLGNNIIGNDNKSGVIGADMPSLNINQKWMWHLWGIDNTTENKLTVVGLHKETDTVHQILTSGWTIELGGKNNGADAHIPSSVNIPLKGEWAMLLYVNGELFDILVYNITD</sequence>
<feature type="transmembrane region" description="Helical" evidence="2">
    <location>
        <begin position="44"/>
        <end position="65"/>
    </location>
</feature>
<protein>
    <recommendedName>
        <fullName evidence="5">DUF4871 domain-containing protein</fullName>
    </recommendedName>
</protein>
<dbReference type="Gene3D" id="2.60.40.3830">
    <property type="match status" value="2"/>
</dbReference>
<evidence type="ECO:0000256" key="2">
    <source>
        <dbReference type="SAM" id="Phobius"/>
    </source>
</evidence>
<dbReference type="RefSeq" id="WP_090859683.1">
    <property type="nucleotide sequence ID" value="NZ_FNJU01000021.1"/>
</dbReference>
<keyword evidence="2" id="KW-1133">Transmembrane helix</keyword>
<name>A0A1H0X0H6_9BACI</name>
<feature type="region of interest" description="Disordered" evidence="1">
    <location>
        <begin position="1"/>
        <end position="23"/>
    </location>
</feature>
<proteinExistence type="predicted"/>
<dbReference type="OrthoDB" id="2381403at2"/>
<keyword evidence="2" id="KW-0812">Transmembrane</keyword>
<reference evidence="4" key="1">
    <citation type="submission" date="2016-10" db="EMBL/GenBank/DDBJ databases">
        <authorList>
            <person name="Varghese N."/>
            <person name="Submissions S."/>
        </authorList>
    </citation>
    <scope>NUCLEOTIDE SEQUENCE [LARGE SCALE GENOMIC DNA]</scope>
    <source>
        <strain evidence="4">IBRC-M10078</strain>
    </source>
</reference>
<dbReference type="EMBL" id="FNJU01000021">
    <property type="protein sequence ID" value="SDP96463.1"/>
    <property type="molecule type" value="Genomic_DNA"/>
</dbReference>
<dbReference type="AlphaFoldDB" id="A0A1H0X0H6"/>
<accession>A0A1H0X0H6</accession>
<dbReference type="STRING" id="930152.SAMN05216565_12154"/>
<dbReference type="Proteomes" id="UP000199159">
    <property type="component" value="Unassembled WGS sequence"/>
</dbReference>
<keyword evidence="4" id="KW-1185">Reference proteome</keyword>
<evidence type="ECO:0008006" key="5">
    <source>
        <dbReference type="Google" id="ProtNLM"/>
    </source>
</evidence>
<evidence type="ECO:0000256" key="1">
    <source>
        <dbReference type="SAM" id="MobiDB-lite"/>
    </source>
</evidence>
<gene>
    <name evidence="3" type="ORF">SAMN05216565_12154</name>
</gene>
<keyword evidence="2" id="KW-0472">Membrane</keyword>
<organism evidence="3 4">
    <name type="scientific">Litchfieldia salsa</name>
    <dbReference type="NCBI Taxonomy" id="930152"/>
    <lineage>
        <taxon>Bacteria</taxon>
        <taxon>Bacillati</taxon>
        <taxon>Bacillota</taxon>
        <taxon>Bacilli</taxon>
        <taxon>Bacillales</taxon>
        <taxon>Bacillaceae</taxon>
        <taxon>Litchfieldia</taxon>
    </lineage>
</organism>
<evidence type="ECO:0000313" key="3">
    <source>
        <dbReference type="EMBL" id="SDP96463.1"/>
    </source>
</evidence>